<feature type="transmembrane region" description="Helical" evidence="1">
    <location>
        <begin position="121"/>
        <end position="145"/>
    </location>
</feature>
<dbReference type="OrthoDB" id="10549392at2759"/>
<reference evidence="2 3" key="1">
    <citation type="submission" date="2016-04" db="EMBL/GenBank/DDBJ databases">
        <title>A degradative enzymes factory behind the ericoid mycorrhizal symbiosis.</title>
        <authorList>
            <consortium name="DOE Joint Genome Institute"/>
            <person name="Martino E."/>
            <person name="Morin E."/>
            <person name="Grelet G."/>
            <person name="Kuo A."/>
            <person name="Kohler A."/>
            <person name="Daghino S."/>
            <person name="Barry K."/>
            <person name="Choi C."/>
            <person name="Cichocki N."/>
            <person name="Clum A."/>
            <person name="Copeland A."/>
            <person name="Hainaut M."/>
            <person name="Haridas S."/>
            <person name="Labutti K."/>
            <person name="Lindquist E."/>
            <person name="Lipzen A."/>
            <person name="Khouja H.-R."/>
            <person name="Murat C."/>
            <person name="Ohm R."/>
            <person name="Olson A."/>
            <person name="Spatafora J."/>
            <person name="Veneault-Fourrey C."/>
            <person name="Henrissat B."/>
            <person name="Grigoriev I."/>
            <person name="Martin F."/>
            <person name="Perotto S."/>
        </authorList>
    </citation>
    <scope>NUCLEOTIDE SEQUENCE [LARGE SCALE GENOMIC DNA]</scope>
    <source>
        <strain evidence="2 3">F</strain>
    </source>
</reference>
<name>A0A2J6S0M5_HYAVF</name>
<feature type="transmembrane region" description="Helical" evidence="1">
    <location>
        <begin position="83"/>
        <end position="101"/>
    </location>
</feature>
<dbReference type="Proteomes" id="UP000235786">
    <property type="component" value="Unassembled WGS sequence"/>
</dbReference>
<keyword evidence="3" id="KW-1185">Reference proteome</keyword>
<dbReference type="EMBL" id="KZ613941">
    <property type="protein sequence ID" value="PMD44331.1"/>
    <property type="molecule type" value="Genomic_DNA"/>
</dbReference>
<sequence>RDGPLRRHSHLSYLYTIKIGSLKNIPSRYLPLRFPRTFAKFFRSSFLWLHEIIWFLILLYCLQSFDKLIPIAFISSQYNSQPRLHTLFSLIPMPLTTASPLNGISTYHRALLLPRDVQVNVGVIIGSVIATTVIIIAIICLLWWAHASNYLQKRRCVICHSPYYFKRRRRHHHTSYAVSLPTRSYSSGSSTTSSDSWRRWYRERERHRRRNARWRMREEFYDRGIGMGYGYDNRYRGVLNGGGGWPSLREVYGMERDMRDRGLGLGGGSPRLGEGLGRGRNTLGLGAGLGGAGLGGGGLDGGLAAAVA</sequence>
<keyword evidence="1" id="KW-0472">Membrane</keyword>
<feature type="non-terminal residue" evidence="2">
    <location>
        <position position="1"/>
    </location>
</feature>
<protein>
    <submittedName>
        <fullName evidence="2">Uncharacterized protein</fullName>
    </submittedName>
</protein>
<proteinExistence type="predicted"/>
<keyword evidence="1" id="KW-1133">Transmembrane helix</keyword>
<keyword evidence="1" id="KW-0812">Transmembrane</keyword>
<evidence type="ECO:0000313" key="3">
    <source>
        <dbReference type="Proteomes" id="UP000235786"/>
    </source>
</evidence>
<dbReference type="AlphaFoldDB" id="A0A2J6S0M5"/>
<evidence type="ECO:0000256" key="1">
    <source>
        <dbReference type="SAM" id="Phobius"/>
    </source>
</evidence>
<gene>
    <name evidence="2" type="ORF">L207DRAFT_619325</name>
</gene>
<evidence type="ECO:0000313" key="2">
    <source>
        <dbReference type="EMBL" id="PMD44331.1"/>
    </source>
</evidence>
<accession>A0A2J6S0M5</accession>
<organism evidence="2 3">
    <name type="scientific">Hyaloscypha variabilis (strain UAMH 11265 / GT02V1 / F)</name>
    <name type="common">Meliniomyces variabilis</name>
    <dbReference type="NCBI Taxonomy" id="1149755"/>
    <lineage>
        <taxon>Eukaryota</taxon>
        <taxon>Fungi</taxon>
        <taxon>Dikarya</taxon>
        <taxon>Ascomycota</taxon>
        <taxon>Pezizomycotina</taxon>
        <taxon>Leotiomycetes</taxon>
        <taxon>Helotiales</taxon>
        <taxon>Hyaloscyphaceae</taxon>
        <taxon>Hyaloscypha</taxon>
        <taxon>Hyaloscypha variabilis</taxon>
    </lineage>
</organism>